<evidence type="ECO:0000259" key="10">
    <source>
        <dbReference type="PROSITE" id="PS51408"/>
    </source>
</evidence>
<feature type="chain" id="PRO_5043933242" description="Transferrin-like domain-containing protein" evidence="9">
    <location>
        <begin position="17"/>
        <end position="704"/>
    </location>
</feature>
<feature type="domain" description="Transferrin-like" evidence="10">
    <location>
        <begin position="351"/>
        <end position="696"/>
    </location>
</feature>
<protein>
    <recommendedName>
        <fullName evidence="10">Transferrin-like domain-containing protein</fullName>
    </recommendedName>
</protein>
<feature type="binding site" evidence="6">
    <location>
        <position position="461"/>
    </location>
    <ligand>
        <name>hydrogencarbonate</name>
        <dbReference type="ChEBI" id="CHEBI:17544"/>
        <label>1</label>
    </ligand>
</feature>
<evidence type="ECO:0000256" key="3">
    <source>
        <dbReference type="ARBA" id="ARBA00022737"/>
    </source>
</evidence>
<evidence type="ECO:0000256" key="9">
    <source>
        <dbReference type="SAM" id="SignalP"/>
    </source>
</evidence>
<feature type="disulfide bond" evidence="8">
    <location>
        <begin position="364"/>
        <end position="382"/>
    </location>
</feature>
<feature type="binding site" evidence="6">
    <location>
        <position position="122"/>
    </location>
    <ligand>
        <name>hydrogencarbonate</name>
        <dbReference type="ChEBI" id="CHEBI:17544"/>
        <label>1</label>
    </ligand>
</feature>
<feature type="disulfide bond" evidence="8">
    <location>
        <begin position="459"/>
        <end position="553"/>
    </location>
</feature>
<evidence type="ECO:0000256" key="5">
    <source>
        <dbReference type="PIRNR" id="PIRNR002549"/>
    </source>
</evidence>
<feature type="binding site" evidence="7">
    <location>
        <position position="407"/>
    </location>
    <ligand>
        <name>Fe(3+)</name>
        <dbReference type="ChEBI" id="CHEBI:29034"/>
        <label>1</label>
    </ligand>
</feature>
<evidence type="ECO:0000256" key="1">
    <source>
        <dbReference type="ARBA" id="ARBA00004613"/>
    </source>
</evidence>
<dbReference type="Gene3D" id="3.40.190.10">
    <property type="entry name" value="Periplasmic binding protein-like II"/>
    <property type="match status" value="4"/>
</dbReference>
<feature type="disulfide bond" evidence="8">
    <location>
        <begin position="244"/>
        <end position="258"/>
    </location>
</feature>
<feature type="binding site" evidence="7">
    <location>
        <position position="68"/>
    </location>
    <ligand>
        <name>Fe(3+)</name>
        <dbReference type="ChEBI" id="CHEBI:29034"/>
        <label>1</label>
    </ligand>
</feature>
<keyword evidence="5" id="KW-0406">Ion transport</keyword>
<feature type="disulfide bond" evidence="8">
    <location>
        <begin position="503"/>
        <end position="526"/>
    </location>
</feature>
<feature type="binding site" evidence="6">
    <location>
        <position position="468"/>
    </location>
    <ligand>
        <name>hydrogencarbonate</name>
        <dbReference type="ChEBI" id="CHEBI:17544"/>
        <label>1</label>
    </ligand>
</feature>
<sequence length="704" mass="77076">MFWIFLISALCFAAHADPVRICVPQTLSASCSQMEQDLPAVFKCVTAPDTFSCIVKVHREEADITNVDPSALYLAGYYYNLRPIATELADGETFRYEAIALVRKGSRYQSAEDLKNATSCHTGMGRTAGWQIPVARLMSGNIMPAHCDEGELGTVKDFFGGSCVPGEWSKDPLVDRELKTKYSKLCSRCKNPSTCAKDDAYAGYEGVMECLSEGAAEVGFTKIPSLREYLAKNPAFANEVEILCFDGGRKNVDDPSPCVWGVRPTNAFIAKRISSVEEDTAVDALLQTQARFSSGGGRIRTPEWYYKSFLSHPKVTGLRKTENDKSHFVTYLGEFIHTIQKPRRNCQVDTATFCVTSDEEMTKCRDLSKAAHVRGLRPEIRCRKAASKAACMVIVEVEGSSDMVVLDGGDVYKAGKYFKLQPIASELYNNSDAMYYAVAVIRSVSDVTNASQLRGLRSCHTGMGRTAGWVMPVGFLISQGLLAPSDTCSHTSGLADFFSGGSCVPGANDAKYNPGGVRSEDLCRRCVGDEYGENRCSRDAKERFSGYAGALRCLAEGKGDIAFVKHSTVPDYTDGRSHLQWAKDLISSDFKLLCGKGGTGNISTYEECNLGKVPAHQVVVRKNLVGSRRLQLAQLLADISKSFSNDSNLYRLFRPGNHPDLLFKDSATGLKITNSDDTYEKILGKSFLQASISADPKVCNSILH</sequence>
<proteinExistence type="inferred from homology"/>
<dbReference type="PROSITE" id="PS51408">
    <property type="entry name" value="TRANSFERRIN_LIKE_4"/>
    <property type="match status" value="2"/>
</dbReference>
<evidence type="ECO:0000256" key="6">
    <source>
        <dbReference type="PIRSR" id="PIRSR002549-2"/>
    </source>
</evidence>
<feature type="binding site" evidence="6">
    <location>
        <position position="465"/>
    </location>
    <ligand>
        <name>hydrogencarbonate</name>
        <dbReference type="ChEBI" id="CHEBI:17544"/>
        <label>1</label>
    </ligand>
</feature>
<feature type="binding site" evidence="7">
    <location>
        <position position="96"/>
    </location>
    <ligand>
        <name>Fe(3+)</name>
        <dbReference type="ChEBI" id="CHEBI:29034"/>
        <label>1</label>
    </ligand>
</feature>
<dbReference type="PANTHER" id="PTHR11485">
    <property type="entry name" value="TRANSFERRIN"/>
    <property type="match status" value="1"/>
</dbReference>
<organism evidence="11 12">
    <name type="scientific">Oedothorax gibbosus</name>
    <dbReference type="NCBI Taxonomy" id="931172"/>
    <lineage>
        <taxon>Eukaryota</taxon>
        <taxon>Metazoa</taxon>
        <taxon>Ecdysozoa</taxon>
        <taxon>Arthropoda</taxon>
        <taxon>Chelicerata</taxon>
        <taxon>Arachnida</taxon>
        <taxon>Araneae</taxon>
        <taxon>Araneomorphae</taxon>
        <taxon>Entelegynae</taxon>
        <taxon>Araneoidea</taxon>
        <taxon>Linyphiidae</taxon>
        <taxon>Erigoninae</taxon>
        <taxon>Oedothorax</taxon>
    </lineage>
</organism>
<dbReference type="PRINTS" id="PR00422">
    <property type="entry name" value="TRANSFERRIN"/>
</dbReference>
<dbReference type="FunFam" id="3.40.190.10:FF:000095">
    <property type="entry name" value="Lactotransferrin"/>
    <property type="match status" value="1"/>
</dbReference>
<feature type="binding site" evidence="7">
    <location>
        <position position="616"/>
    </location>
    <ligand>
        <name>Fe(3+)</name>
        <dbReference type="ChEBI" id="CHEBI:29034"/>
        <label>2</label>
    </ligand>
</feature>
<feature type="disulfide bond" evidence="8">
    <location>
        <begin position="163"/>
        <end position="189"/>
    </location>
</feature>
<dbReference type="SUPFAM" id="SSF53850">
    <property type="entry name" value="Periplasmic binding protein-like II"/>
    <property type="match status" value="2"/>
</dbReference>
<evidence type="ECO:0000256" key="7">
    <source>
        <dbReference type="PIRSR" id="PIRSR002549-3"/>
    </source>
</evidence>
<feature type="signal peptide" evidence="9">
    <location>
        <begin position="1"/>
        <end position="16"/>
    </location>
</feature>
<feature type="disulfide bond" evidence="8">
    <location>
        <begin position="31"/>
        <end position="44"/>
    </location>
</feature>
<feature type="binding site" evidence="7">
    <location>
        <position position="204"/>
    </location>
    <ligand>
        <name>Fe(3+)</name>
        <dbReference type="ChEBI" id="CHEBI:29034"/>
        <label>1</label>
    </ligand>
</feature>
<feature type="disulfide bond" evidence="8">
    <location>
        <begin position="594"/>
        <end position="608"/>
    </location>
</feature>
<dbReference type="CDD" id="cd13529">
    <property type="entry name" value="PBP2_transferrin"/>
    <property type="match status" value="2"/>
</dbReference>
<evidence type="ECO:0000256" key="8">
    <source>
        <dbReference type="PIRSR" id="PIRSR002549-4"/>
    </source>
</evidence>
<feature type="disulfide bond" evidence="8">
    <location>
        <begin position="354"/>
        <end position="391"/>
    </location>
</feature>
<keyword evidence="5 7" id="KW-0479">Metal-binding</keyword>
<dbReference type="InterPro" id="IPR001156">
    <property type="entry name" value="Transferrin-like_dom"/>
</dbReference>
<accession>A0AAV6UBE4</accession>
<name>A0AAV6UBE4_9ARAC</name>
<dbReference type="Proteomes" id="UP000827092">
    <property type="component" value="Unassembled WGS sequence"/>
</dbReference>
<dbReference type="GO" id="GO:0005769">
    <property type="term" value="C:early endosome"/>
    <property type="evidence" value="ECO:0007669"/>
    <property type="project" value="TreeGrafter"/>
</dbReference>
<evidence type="ECO:0000256" key="4">
    <source>
        <dbReference type="ARBA" id="ARBA00023157"/>
    </source>
</evidence>
<keyword evidence="3" id="KW-0677">Repeat</keyword>
<keyword evidence="2" id="KW-0964">Secreted</keyword>
<keyword evidence="5 7" id="KW-0408">Iron</keyword>
<keyword evidence="9" id="KW-0732">Signal</keyword>
<dbReference type="PIRSF" id="PIRSF002549">
    <property type="entry name" value="Transferrin"/>
    <property type="match status" value="1"/>
</dbReference>
<dbReference type="Pfam" id="PF00405">
    <property type="entry name" value="Transferrin"/>
    <property type="match status" value="2"/>
</dbReference>
<evidence type="ECO:0000256" key="2">
    <source>
        <dbReference type="ARBA" id="ARBA00022525"/>
    </source>
</evidence>
<feature type="disulfide bond" evidence="8">
    <location>
        <begin position="120"/>
        <end position="210"/>
    </location>
</feature>
<comment type="caution">
    <text evidence="11">The sequence shown here is derived from an EMBL/GenBank/DDBJ whole genome shotgun (WGS) entry which is preliminary data.</text>
</comment>
<evidence type="ECO:0000313" key="12">
    <source>
        <dbReference type="Proteomes" id="UP000827092"/>
    </source>
</evidence>
<keyword evidence="12" id="KW-1185">Reference proteome</keyword>
<keyword evidence="5" id="KW-0410">Iron transport</keyword>
<dbReference type="GO" id="GO:0005886">
    <property type="term" value="C:plasma membrane"/>
    <property type="evidence" value="ECO:0007669"/>
    <property type="project" value="TreeGrafter"/>
</dbReference>
<comment type="similarity">
    <text evidence="5">Belongs to the transferrin family.</text>
</comment>
<feature type="binding site" evidence="6">
    <location>
        <position position="129"/>
    </location>
    <ligand>
        <name>hydrogencarbonate</name>
        <dbReference type="ChEBI" id="CHEBI:17544"/>
        <label>1</label>
    </ligand>
</feature>
<feature type="binding site" evidence="7">
    <location>
        <position position="435"/>
    </location>
    <ligand>
        <name>Fe(3+)</name>
        <dbReference type="ChEBI" id="CHEBI:29034"/>
        <label>1</label>
    </ligand>
</feature>
<feature type="domain" description="Transferrin-like" evidence="10">
    <location>
        <begin position="19"/>
        <end position="334"/>
    </location>
</feature>
<feature type="disulfide bond" evidence="8">
    <location>
        <begin position="22"/>
        <end position="53"/>
    </location>
</feature>
<dbReference type="AlphaFoldDB" id="A0AAV6UBE4"/>
<dbReference type="InterPro" id="IPR016357">
    <property type="entry name" value="Transferrin"/>
</dbReference>
<comment type="subcellular location">
    <subcellularLocation>
        <location evidence="1">Secreted</location>
    </subcellularLocation>
</comment>
<keyword evidence="4 8" id="KW-1015">Disulfide bond</keyword>
<feature type="disulfide bond" evidence="8">
    <location>
        <begin position="523"/>
        <end position="536"/>
    </location>
</feature>
<feature type="binding site" evidence="6">
    <location>
        <position position="128"/>
    </location>
    <ligand>
        <name>hydrogencarbonate</name>
        <dbReference type="ChEBI" id="CHEBI:17544"/>
        <label>1</label>
    </ligand>
</feature>
<dbReference type="GO" id="GO:0005615">
    <property type="term" value="C:extracellular space"/>
    <property type="evidence" value="ECO:0007669"/>
    <property type="project" value="InterPro"/>
</dbReference>
<reference evidence="11 12" key="1">
    <citation type="journal article" date="2022" name="Nat. Ecol. Evol.">
        <title>A masculinizing supergene underlies an exaggerated male reproductive morph in a spider.</title>
        <authorList>
            <person name="Hendrickx F."/>
            <person name="De Corte Z."/>
            <person name="Sonet G."/>
            <person name="Van Belleghem S.M."/>
            <person name="Kostlbacher S."/>
            <person name="Vangestel C."/>
        </authorList>
    </citation>
    <scope>NUCLEOTIDE SEQUENCE [LARGE SCALE GENOMIC DNA]</scope>
    <source>
        <strain evidence="11">W744_W776</strain>
    </source>
</reference>
<dbReference type="PANTHER" id="PTHR11485:SF57">
    <property type="entry name" value="TRANSFERRIN"/>
    <property type="match status" value="1"/>
</dbReference>
<feature type="binding site" evidence="6">
    <location>
        <position position="467"/>
    </location>
    <ligand>
        <name>hydrogencarbonate</name>
        <dbReference type="ChEBI" id="CHEBI:17544"/>
        <label>1</label>
    </ligand>
</feature>
<keyword evidence="5" id="KW-0813">Transport</keyword>
<dbReference type="EMBL" id="JAFNEN010000501">
    <property type="protein sequence ID" value="KAG8181672.1"/>
    <property type="molecule type" value="Genomic_DNA"/>
</dbReference>
<dbReference type="GO" id="GO:0055037">
    <property type="term" value="C:recycling endosome"/>
    <property type="evidence" value="ECO:0007669"/>
    <property type="project" value="TreeGrafter"/>
</dbReference>
<gene>
    <name evidence="11" type="ORF">JTE90_019211</name>
</gene>
<dbReference type="SMART" id="SM00094">
    <property type="entry name" value="TR_FER"/>
    <property type="match status" value="2"/>
</dbReference>
<dbReference type="GO" id="GO:0006826">
    <property type="term" value="P:iron ion transport"/>
    <property type="evidence" value="ECO:0007669"/>
    <property type="project" value="UniProtKB-KW"/>
</dbReference>
<evidence type="ECO:0000313" key="11">
    <source>
        <dbReference type="EMBL" id="KAG8181672.1"/>
    </source>
</evidence>
<dbReference type="GO" id="GO:0046872">
    <property type="term" value="F:metal ion binding"/>
    <property type="evidence" value="ECO:0007669"/>
    <property type="project" value="UniProtKB-KW"/>
</dbReference>
<feature type="binding site" evidence="7">
    <location>
        <position position="547"/>
    </location>
    <ligand>
        <name>Fe(3+)</name>
        <dbReference type="ChEBI" id="CHEBI:29034"/>
        <label>2</label>
    </ligand>
</feature>
<feature type="binding site" evidence="6">
    <location>
        <position position="126"/>
    </location>
    <ligand>
        <name>hydrogencarbonate</name>
        <dbReference type="ChEBI" id="CHEBI:17544"/>
        <label>1</label>
    </ligand>
</feature>